<dbReference type="AlphaFoldDB" id="A0AA39WYN9"/>
<feature type="region of interest" description="Disordered" evidence="1">
    <location>
        <begin position="78"/>
        <end position="105"/>
    </location>
</feature>
<reference evidence="2" key="1">
    <citation type="submission" date="2023-06" db="EMBL/GenBank/DDBJ databases">
        <title>Genome-scale phylogeny and comparative genomics of the fungal order Sordariales.</title>
        <authorList>
            <consortium name="Lawrence Berkeley National Laboratory"/>
            <person name="Hensen N."/>
            <person name="Bonometti L."/>
            <person name="Westerberg I."/>
            <person name="Brannstrom I.O."/>
            <person name="Guillou S."/>
            <person name="Cros-Aarteil S."/>
            <person name="Calhoun S."/>
            <person name="Haridas S."/>
            <person name="Kuo A."/>
            <person name="Mondo S."/>
            <person name="Pangilinan J."/>
            <person name="Riley R."/>
            <person name="Labutti K."/>
            <person name="Andreopoulos B."/>
            <person name="Lipzen A."/>
            <person name="Chen C."/>
            <person name="Yanf M."/>
            <person name="Daum C."/>
            <person name="Ng V."/>
            <person name="Clum A."/>
            <person name="Steindorff A."/>
            <person name="Ohm R."/>
            <person name="Martin F."/>
            <person name="Silar P."/>
            <person name="Natvig D."/>
            <person name="Lalanne C."/>
            <person name="Gautier V."/>
            <person name="Ament-Velasquez S.L."/>
            <person name="Kruys A."/>
            <person name="Hutchinson M.I."/>
            <person name="Powell A.J."/>
            <person name="Barry K."/>
            <person name="Miller A.N."/>
            <person name="Grigoriev I.V."/>
            <person name="Debuchy R."/>
            <person name="Gladieux P."/>
            <person name="Thoren M.H."/>
            <person name="Johannesson H."/>
        </authorList>
    </citation>
    <scope>NUCLEOTIDE SEQUENCE</scope>
    <source>
        <strain evidence="2">CBS 606.72</strain>
    </source>
</reference>
<feature type="region of interest" description="Disordered" evidence="1">
    <location>
        <begin position="275"/>
        <end position="294"/>
    </location>
</feature>
<name>A0AA39WYN9_9PEZI</name>
<dbReference type="EMBL" id="JAULSU010000003">
    <property type="protein sequence ID" value="KAK0624062.1"/>
    <property type="molecule type" value="Genomic_DNA"/>
</dbReference>
<accession>A0AA39WYN9</accession>
<feature type="compositionally biased region" description="Acidic residues" evidence="1">
    <location>
        <begin position="277"/>
        <end position="287"/>
    </location>
</feature>
<proteinExistence type="predicted"/>
<evidence type="ECO:0000313" key="3">
    <source>
        <dbReference type="Proteomes" id="UP001175000"/>
    </source>
</evidence>
<gene>
    <name evidence="2" type="ORF">B0T14DRAFT_565371</name>
</gene>
<feature type="region of interest" description="Disordered" evidence="1">
    <location>
        <begin position="373"/>
        <end position="398"/>
    </location>
</feature>
<protein>
    <submittedName>
        <fullName evidence="2">Uncharacterized protein</fullName>
    </submittedName>
</protein>
<dbReference type="Proteomes" id="UP001175000">
    <property type="component" value="Unassembled WGS sequence"/>
</dbReference>
<sequence length="398" mass="44616">MAKVPVFKRILVVTKQDIAACCPLIAAYIKTPEAAKTVTELIIDLPDRHHDVDRSIIEYTRSLGHNNDTTTAMLQALEARKKSPYPTTGQKGSRPTKHPRLDSAKTHPDYNATIATLLLSLLPNLTTLRFFNVIHLICRSSKRFSFTPSTARMRDITTVSEMCSGSNILTDSPSTGTLLLEGLEDYQADDYEAFPKGMSGITKVHIGHCDVLGRVVSSILRLSTFLEELEYSTFGLMNVDGWCWTVSRVSLGKWLYEWRGELRRLDPDASVSKEFDGNVEAEGEGEGGEGGGWESVREYPSWSVGRLNEFESLTHLSIRIGLLLGYKDTFPKQKNLRLWANYRLVDAVPPKIESLRLYGCEKGQYAIADAHGAPGTWDPELKEEEEEEVWKRSTKNLS</sequence>
<organism evidence="2 3">
    <name type="scientific">Immersiella caudata</name>
    <dbReference type="NCBI Taxonomy" id="314043"/>
    <lineage>
        <taxon>Eukaryota</taxon>
        <taxon>Fungi</taxon>
        <taxon>Dikarya</taxon>
        <taxon>Ascomycota</taxon>
        <taxon>Pezizomycotina</taxon>
        <taxon>Sordariomycetes</taxon>
        <taxon>Sordariomycetidae</taxon>
        <taxon>Sordariales</taxon>
        <taxon>Lasiosphaeriaceae</taxon>
        <taxon>Immersiella</taxon>
    </lineage>
</organism>
<evidence type="ECO:0000256" key="1">
    <source>
        <dbReference type="SAM" id="MobiDB-lite"/>
    </source>
</evidence>
<keyword evidence="3" id="KW-1185">Reference proteome</keyword>
<comment type="caution">
    <text evidence="2">The sequence shown here is derived from an EMBL/GenBank/DDBJ whole genome shotgun (WGS) entry which is preliminary data.</text>
</comment>
<evidence type="ECO:0000313" key="2">
    <source>
        <dbReference type="EMBL" id="KAK0624062.1"/>
    </source>
</evidence>